<evidence type="ECO:0000256" key="1">
    <source>
        <dbReference type="SAM" id="Phobius"/>
    </source>
</evidence>
<proteinExistence type="predicted"/>
<dbReference type="Proteomes" id="UP000319578">
    <property type="component" value="Unassembled WGS sequence"/>
</dbReference>
<name>A0A0K9Z0J2_9BACL</name>
<sequence length="589" mass="66859">MKCLTQDQLIAYTEDRLSAVNTQKLESHLDHCTFCQKQLEQWVDFMEETADASWENYLSEDLDRKIIGALSLHPVRVLNRVTTIPNTSIWKKRSITFMKRMTFAAAALTVVVSSGMLISPTFASYVNAAFTSEPIDKKADPAASVNHPILKKHIDPGIQQAAQNGFAKNVQASATDQGITFTIEEVMADPLRISMVASLTDQNGKPLDIFWQNMFDSTDQDPIFTIKDKQGNILQPARPIDSGKEETAHNPNEDWDSIRNADGFLFLNRELRSYFDDLTKIPDELVVEFDVKKMGEKKGSWKLSVPVDMRKAKNATKTYDINKSFTTPQGLKLDVKQVTFAPSAVEVIIDRSNTEGNAKKDYSYELIDDKGAILGAWDSKNMLGRASKQNNVINRLKWRNTLQMSNGDRDYHYFQPIDQSNPITFKLGSVYTEEAAAFRAVLDLARLEKDTIIEEDQGDLFTFKKFVKDPNRVVDVPGFEDGVYSFKPDGTPIKLKGYHLAFKGELGENTAPMSMVSYYWSVTDENGKKYDDIQYYIDRTDYQNGRATFEGSLFVQNIEPLPKQLIITASKRMVEHRHVDWEIPILPEK</sequence>
<feature type="domain" description="DUF4179" evidence="2">
    <location>
        <begin position="98"/>
        <end position="198"/>
    </location>
</feature>
<dbReference type="Proteomes" id="UP000036834">
    <property type="component" value="Unassembled WGS sequence"/>
</dbReference>
<dbReference type="EMBL" id="BJON01000006">
    <property type="protein sequence ID" value="GED67950.1"/>
    <property type="molecule type" value="Genomic_DNA"/>
</dbReference>
<dbReference type="STRING" id="54915.ADS79_01720"/>
<evidence type="ECO:0000313" key="5">
    <source>
        <dbReference type="Proteomes" id="UP000036834"/>
    </source>
</evidence>
<dbReference type="EMBL" id="LGIQ01000002">
    <property type="protein sequence ID" value="KNB74436.1"/>
    <property type="molecule type" value="Genomic_DNA"/>
</dbReference>
<accession>A0A0K9Z0J2</accession>
<keyword evidence="6" id="KW-1185">Reference proteome</keyword>
<dbReference type="OrthoDB" id="2460662at2"/>
<evidence type="ECO:0000313" key="4">
    <source>
        <dbReference type="EMBL" id="KNB74436.1"/>
    </source>
</evidence>
<reference evidence="3 6" key="3">
    <citation type="submission" date="2019-06" db="EMBL/GenBank/DDBJ databases">
        <title>Whole genome shotgun sequence of Brevibacillus reuszeri NBRC 15719.</title>
        <authorList>
            <person name="Hosoyama A."/>
            <person name="Uohara A."/>
            <person name="Ohji S."/>
            <person name="Ichikawa N."/>
        </authorList>
    </citation>
    <scope>NUCLEOTIDE SEQUENCE [LARGE SCALE GENOMIC DNA]</scope>
    <source>
        <strain evidence="3 6">NBRC 15719</strain>
    </source>
</reference>
<dbReference type="InterPro" id="IPR025436">
    <property type="entry name" value="DUF4179"/>
</dbReference>
<keyword evidence="1" id="KW-0812">Transmembrane</keyword>
<reference evidence="4" key="2">
    <citation type="submission" date="2015-07" db="EMBL/GenBank/DDBJ databases">
        <title>MeaNS - Measles Nucleotide Surveillance Program.</title>
        <authorList>
            <person name="Tran T."/>
            <person name="Druce J."/>
        </authorList>
    </citation>
    <scope>NUCLEOTIDE SEQUENCE</scope>
    <source>
        <strain evidence="4">DSM 9887</strain>
    </source>
</reference>
<comment type="caution">
    <text evidence="4">The sequence shown here is derived from an EMBL/GenBank/DDBJ whole genome shotgun (WGS) entry which is preliminary data.</text>
</comment>
<evidence type="ECO:0000313" key="6">
    <source>
        <dbReference type="Proteomes" id="UP000319578"/>
    </source>
</evidence>
<dbReference type="AlphaFoldDB" id="A0A0K9Z0J2"/>
<protein>
    <recommendedName>
        <fullName evidence="2">DUF4179 domain-containing protein</fullName>
    </recommendedName>
</protein>
<dbReference type="PATRIC" id="fig|54915.3.peg.5496"/>
<keyword evidence="1" id="KW-0472">Membrane</keyword>
<feature type="transmembrane region" description="Helical" evidence="1">
    <location>
        <begin position="101"/>
        <end position="123"/>
    </location>
</feature>
<dbReference type="Pfam" id="PF13786">
    <property type="entry name" value="DUF4179"/>
    <property type="match status" value="1"/>
</dbReference>
<organism evidence="4 5">
    <name type="scientific">Brevibacillus reuszeri</name>
    <dbReference type="NCBI Taxonomy" id="54915"/>
    <lineage>
        <taxon>Bacteria</taxon>
        <taxon>Bacillati</taxon>
        <taxon>Bacillota</taxon>
        <taxon>Bacilli</taxon>
        <taxon>Bacillales</taxon>
        <taxon>Paenibacillaceae</taxon>
        <taxon>Brevibacillus</taxon>
    </lineage>
</organism>
<evidence type="ECO:0000259" key="2">
    <source>
        <dbReference type="Pfam" id="PF13786"/>
    </source>
</evidence>
<reference evidence="5" key="1">
    <citation type="submission" date="2015-07" db="EMBL/GenBank/DDBJ databases">
        <title>Genome sequencing project for genomic taxonomy and phylogenomics of Bacillus-like bacteria.</title>
        <authorList>
            <person name="Liu B."/>
            <person name="Wang J."/>
            <person name="Zhu Y."/>
            <person name="Liu G."/>
            <person name="Chen Q."/>
            <person name="Chen Z."/>
            <person name="Lan J."/>
            <person name="Che J."/>
            <person name="Ge C."/>
            <person name="Shi H."/>
            <person name="Pan Z."/>
            <person name="Liu X."/>
        </authorList>
    </citation>
    <scope>NUCLEOTIDE SEQUENCE [LARGE SCALE GENOMIC DNA]</scope>
    <source>
        <strain evidence="5">DSM 9887</strain>
    </source>
</reference>
<gene>
    <name evidence="4" type="ORF">ADS79_01720</name>
    <name evidence="3" type="ORF">BRE01_16520</name>
</gene>
<dbReference type="Gene3D" id="2.60.40.1630">
    <property type="entry name" value="bacillus anthracis domain"/>
    <property type="match status" value="1"/>
</dbReference>
<evidence type="ECO:0000313" key="3">
    <source>
        <dbReference type="EMBL" id="GED67950.1"/>
    </source>
</evidence>
<keyword evidence="1" id="KW-1133">Transmembrane helix</keyword>